<dbReference type="PANTHER" id="PTHR43255">
    <property type="entry name" value="IRON-SULFUR-BINDING OXIDOREDUCTASE FADF-RELATED-RELATED"/>
    <property type="match status" value="1"/>
</dbReference>
<evidence type="ECO:0000259" key="7">
    <source>
        <dbReference type="Pfam" id="PF13183"/>
    </source>
</evidence>
<feature type="domain" description="4Fe-4S ferredoxin-type" evidence="7">
    <location>
        <begin position="14"/>
        <end position="82"/>
    </location>
</feature>
<organism evidence="8 9">
    <name type="scientific">Polyangium spumosum</name>
    <dbReference type="NCBI Taxonomy" id="889282"/>
    <lineage>
        <taxon>Bacteria</taxon>
        <taxon>Pseudomonadati</taxon>
        <taxon>Myxococcota</taxon>
        <taxon>Polyangia</taxon>
        <taxon>Polyangiales</taxon>
        <taxon>Polyangiaceae</taxon>
        <taxon>Polyangium</taxon>
    </lineage>
</organism>
<dbReference type="AlphaFoldDB" id="A0A6N7PQT3"/>
<dbReference type="GO" id="GO:0051539">
    <property type="term" value="F:4 iron, 4 sulfur cluster binding"/>
    <property type="evidence" value="ECO:0007669"/>
    <property type="project" value="UniProtKB-KW"/>
</dbReference>
<dbReference type="InterPro" id="IPR009051">
    <property type="entry name" value="Helical_ferredxn"/>
</dbReference>
<evidence type="ECO:0000256" key="1">
    <source>
        <dbReference type="ARBA" id="ARBA00022485"/>
    </source>
</evidence>
<dbReference type="Pfam" id="PF13183">
    <property type="entry name" value="Fer4_8"/>
    <property type="match status" value="1"/>
</dbReference>
<evidence type="ECO:0000256" key="5">
    <source>
        <dbReference type="ARBA" id="ARBA00023014"/>
    </source>
</evidence>
<feature type="domain" description="Cysteine-rich" evidence="6">
    <location>
        <begin position="142"/>
        <end position="215"/>
    </location>
</feature>
<evidence type="ECO:0000313" key="9">
    <source>
        <dbReference type="Proteomes" id="UP000440224"/>
    </source>
</evidence>
<evidence type="ECO:0000313" key="8">
    <source>
        <dbReference type="EMBL" id="MRG94552.1"/>
    </source>
</evidence>
<dbReference type="RefSeq" id="WP_338046501.1">
    <property type="nucleotide sequence ID" value="NZ_WJIE01000006.1"/>
</dbReference>
<keyword evidence="1" id="KW-0004">4Fe-4S</keyword>
<dbReference type="GO" id="GO:0016491">
    <property type="term" value="F:oxidoreductase activity"/>
    <property type="evidence" value="ECO:0007669"/>
    <property type="project" value="UniProtKB-KW"/>
</dbReference>
<keyword evidence="4" id="KW-0408">Iron</keyword>
<gene>
    <name evidence="8" type="ORF">GF068_21900</name>
</gene>
<reference evidence="8 9" key="1">
    <citation type="submission" date="2019-10" db="EMBL/GenBank/DDBJ databases">
        <title>A soil myxobacterium in the family Polyangiaceae.</title>
        <authorList>
            <person name="Li Y."/>
            <person name="Wang J."/>
        </authorList>
    </citation>
    <scope>NUCLEOTIDE SEQUENCE [LARGE SCALE GENOMIC DNA]</scope>
    <source>
        <strain evidence="8 9">DSM 14734</strain>
    </source>
</reference>
<name>A0A6N7PQT3_9BACT</name>
<dbReference type="InterPro" id="IPR051460">
    <property type="entry name" value="HdrC_iron-sulfur_subunit"/>
</dbReference>
<dbReference type="Gene3D" id="1.10.1060.10">
    <property type="entry name" value="Alpha-helical ferredoxin"/>
    <property type="match status" value="1"/>
</dbReference>
<sequence length="364" mass="38847">MLRLPIVATHKRALETCVYCPKLCRAACPVSNAEASETVTPWGKMSLTYFAGRGDVPIEEPHTAPAWACTGCHACREKCDHKNEPATVLVESRADFFARGAAPRAAVDVVTRAQTRASETAAALDALEAEAPQKGPVVAGVLVGCSYARKNPAVARDALSAAAKLVGGPVRAIRSCCGLPSLHAGDREGFRVAAERLAAEVAEVPRFVVVDPGCARATLVEHARVGVTLPREPELLVDLAYAARDRLRVLPELAETTVRWHQPCQLGRGLGKYDEPRALLAKMSGHEPATFQRDREHAECSGAGALLPVTRPRTSEAIADARIAEHHARGGGLLVTACASSLRRFRSRGEEAQDLVTLLARSLA</sequence>
<comment type="caution">
    <text evidence="8">The sequence shown here is derived from an EMBL/GenBank/DDBJ whole genome shotgun (WGS) entry which is preliminary data.</text>
</comment>
<evidence type="ECO:0000256" key="3">
    <source>
        <dbReference type="ARBA" id="ARBA00023002"/>
    </source>
</evidence>
<dbReference type="PANTHER" id="PTHR43255:SF1">
    <property type="entry name" value="IRON-SULFUR-BINDING OXIDOREDUCTASE FADF-RELATED"/>
    <property type="match status" value="1"/>
</dbReference>
<evidence type="ECO:0000259" key="6">
    <source>
        <dbReference type="Pfam" id="PF02754"/>
    </source>
</evidence>
<dbReference type="GO" id="GO:0005886">
    <property type="term" value="C:plasma membrane"/>
    <property type="evidence" value="ECO:0007669"/>
    <property type="project" value="TreeGrafter"/>
</dbReference>
<keyword evidence="3" id="KW-0560">Oxidoreductase</keyword>
<dbReference type="Pfam" id="PF02754">
    <property type="entry name" value="CCG"/>
    <property type="match status" value="2"/>
</dbReference>
<dbReference type="InterPro" id="IPR004017">
    <property type="entry name" value="Cys_rich_dom"/>
</dbReference>
<feature type="domain" description="Cysteine-rich" evidence="6">
    <location>
        <begin position="258"/>
        <end position="340"/>
    </location>
</feature>
<keyword evidence="2" id="KW-0479">Metal-binding</keyword>
<dbReference type="Proteomes" id="UP000440224">
    <property type="component" value="Unassembled WGS sequence"/>
</dbReference>
<dbReference type="EMBL" id="WJIE01000006">
    <property type="protein sequence ID" value="MRG94552.1"/>
    <property type="molecule type" value="Genomic_DNA"/>
</dbReference>
<protein>
    <submittedName>
        <fullName evidence="8">(Fe-S)-binding protein</fullName>
    </submittedName>
</protein>
<keyword evidence="9" id="KW-1185">Reference proteome</keyword>
<dbReference type="InterPro" id="IPR017896">
    <property type="entry name" value="4Fe4S_Fe-S-bd"/>
</dbReference>
<dbReference type="SUPFAM" id="SSF54862">
    <property type="entry name" value="4Fe-4S ferredoxins"/>
    <property type="match status" value="1"/>
</dbReference>
<dbReference type="GO" id="GO:0046872">
    <property type="term" value="F:metal ion binding"/>
    <property type="evidence" value="ECO:0007669"/>
    <property type="project" value="UniProtKB-KW"/>
</dbReference>
<proteinExistence type="predicted"/>
<evidence type="ECO:0000256" key="2">
    <source>
        <dbReference type="ARBA" id="ARBA00022723"/>
    </source>
</evidence>
<evidence type="ECO:0000256" key="4">
    <source>
        <dbReference type="ARBA" id="ARBA00023004"/>
    </source>
</evidence>
<accession>A0A6N7PQT3</accession>
<keyword evidence="5" id="KW-0411">Iron-sulfur</keyword>